<name>A0A4Y2KP07_ARAVE</name>
<proteinExistence type="predicted"/>
<dbReference type="EMBL" id="BGPR01004857">
    <property type="protein sequence ID" value="GBN04085.1"/>
    <property type="molecule type" value="Genomic_DNA"/>
</dbReference>
<reference evidence="2 3" key="1">
    <citation type="journal article" date="2019" name="Sci. Rep.">
        <title>Orb-weaving spider Araneus ventricosus genome elucidates the spidroin gene catalogue.</title>
        <authorList>
            <person name="Kono N."/>
            <person name="Nakamura H."/>
            <person name="Ohtoshi R."/>
            <person name="Moran D.A.P."/>
            <person name="Shinohara A."/>
            <person name="Yoshida Y."/>
            <person name="Fujiwara M."/>
            <person name="Mori M."/>
            <person name="Tomita M."/>
            <person name="Arakawa K."/>
        </authorList>
    </citation>
    <scope>NUCLEOTIDE SEQUENCE [LARGE SCALE GENOMIC DNA]</scope>
</reference>
<feature type="compositionally biased region" description="Basic and acidic residues" evidence="1">
    <location>
        <begin position="15"/>
        <end position="26"/>
    </location>
</feature>
<comment type="caution">
    <text evidence="2">The sequence shown here is derived from an EMBL/GenBank/DDBJ whole genome shotgun (WGS) entry which is preliminary data.</text>
</comment>
<organism evidence="2 3">
    <name type="scientific">Araneus ventricosus</name>
    <name type="common">Orbweaver spider</name>
    <name type="synonym">Epeira ventricosa</name>
    <dbReference type="NCBI Taxonomy" id="182803"/>
    <lineage>
        <taxon>Eukaryota</taxon>
        <taxon>Metazoa</taxon>
        <taxon>Ecdysozoa</taxon>
        <taxon>Arthropoda</taxon>
        <taxon>Chelicerata</taxon>
        <taxon>Arachnida</taxon>
        <taxon>Araneae</taxon>
        <taxon>Araneomorphae</taxon>
        <taxon>Entelegynae</taxon>
        <taxon>Araneoidea</taxon>
        <taxon>Araneidae</taxon>
        <taxon>Araneus</taxon>
    </lineage>
</organism>
<evidence type="ECO:0000313" key="2">
    <source>
        <dbReference type="EMBL" id="GBN04085.1"/>
    </source>
</evidence>
<keyword evidence="3" id="KW-1185">Reference proteome</keyword>
<accession>A0A4Y2KP07</accession>
<sequence length="119" mass="13858">MALSPIDKAILPQKPKTESAEREDCIKKTQSHHIEKPQISVAKFIAPIKVNGILIKLKTNQRKIKRKIPFKAKGILHLNGRRFFCHGNSDFGFFPIDMLTLNTEMRWLRIYLDFAQRRS</sequence>
<evidence type="ECO:0000313" key="3">
    <source>
        <dbReference type="Proteomes" id="UP000499080"/>
    </source>
</evidence>
<dbReference type="AlphaFoldDB" id="A0A4Y2KP07"/>
<dbReference type="Proteomes" id="UP000499080">
    <property type="component" value="Unassembled WGS sequence"/>
</dbReference>
<evidence type="ECO:0000256" key="1">
    <source>
        <dbReference type="SAM" id="MobiDB-lite"/>
    </source>
</evidence>
<feature type="region of interest" description="Disordered" evidence="1">
    <location>
        <begin position="1"/>
        <end position="26"/>
    </location>
</feature>
<gene>
    <name evidence="2" type="ORF">AVEN_79545_1</name>
</gene>
<protein>
    <submittedName>
        <fullName evidence="2">Uncharacterized protein</fullName>
    </submittedName>
</protein>